<organism evidence="1 2">
    <name type="scientific">Methylobacterium nonmethylotrophicum</name>
    <dbReference type="NCBI Taxonomy" id="1141884"/>
    <lineage>
        <taxon>Bacteria</taxon>
        <taxon>Pseudomonadati</taxon>
        <taxon>Pseudomonadota</taxon>
        <taxon>Alphaproteobacteria</taxon>
        <taxon>Hyphomicrobiales</taxon>
        <taxon>Methylobacteriaceae</taxon>
        <taxon>Methylobacterium</taxon>
    </lineage>
</organism>
<gene>
    <name evidence="1" type="ORF">EU555_23400</name>
</gene>
<keyword evidence="2" id="KW-1185">Reference proteome</keyword>
<dbReference type="Pfam" id="PF07704">
    <property type="entry name" value="PSK_trans_fac"/>
    <property type="match status" value="1"/>
</dbReference>
<proteinExistence type="predicted"/>
<sequence length="84" mass="9785">MAIAIDNPEAEALLAEIEAWTGREAPDLLVEVLRRERDRLEAERDRRVTEALEDMRWLQERWRAGGDLRSIDEIIPYDENGLPV</sequence>
<dbReference type="Proteomes" id="UP000297535">
    <property type="component" value="Unassembled WGS sequence"/>
</dbReference>
<name>A0A4Z0NKY0_9HYPH</name>
<accession>A0A4Z0NKY0</accession>
<protein>
    <submittedName>
        <fullName evidence="1">PSK operon transcription factor</fullName>
    </submittedName>
</protein>
<reference evidence="1 2" key="1">
    <citation type="submission" date="2019-04" db="EMBL/GenBank/DDBJ databases">
        <authorList>
            <person name="Feng G."/>
            <person name="Zhu H."/>
        </authorList>
    </citation>
    <scope>NUCLEOTIDE SEQUENCE [LARGE SCALE GENOMIC DNA]</scope>
    <source>
        <strain evidence="1 2">6HR-1</strain>
    </source>
</reference>
<dbReference type="EMBL" id="SRLB01000019">
    <property type="protein sequence ID" value="TGD96411.1"/>
    <property type="molecule type" value="Genomic_DNA"/>
</dbReference>
<dbReference type="AlphaFoldDB" id="A0A4Z0NKY0"/>
<comment type="caution">
    <text evidence="1">The sequence shown here is derived from an EMBL/GenBank/DDBJ whole genome shotgun (WGS) entry which is preliminary data.</text>
</comment>
<dbReference type="InterPro" id="IPR011660">
    <property type="entry name" value="VapB-like"/>
</dbReference>
<evidence type="ECO:0000313" key="1">
    <source>
        <dbReference type="EMBL" id="TGD96411.1"/>
    </source>
</evidence>
<dbReference type="OrthoDB" id="495439at2"/>
<evidence type="ECO:0000313" key="2">
    <source>
        <dbReference type="Proteomes" id="UP000297535"/>
    </source>
</evidence>
<dbReference type="RefSeq" id="WP_135417634.1">
    <property type="nucleotide sequence ID" value="NZ_SRLB01000019.1"/>
</dbReference>